<dbReference type="RefSeq" id="WP_190069379.1">
    <property type="nucleotide sequence ID" value="NZ_BNBM01000003.1"/>
</dbReference>
<name>A0ABV1XJX7_9ACTN</name>
<dbReference type="Gene3D" id="2.60.420.10">
    <property type="entry name" value="Maltose phosphorylase, domain 3"/>
    <property type="match status" value="1"/>
</dbReference>
<sequence length="869" mass="94266">MTKPHLIASLLAATLLLPIHPHSRPHPAHATPCEAPGWSPTATRIDPKDAHHPYVGNGYLATRVPPTGTGYAASGERTGWPLYTPRYDATFVSGLYARGPENTAGREALAALPNWTGLDIRAGRETYGAKSRVSAYRQTLSLRCGYIRTTLTWTTPDGRRTDLAYDVLTSRDDPHTGAVRLRVTPHWTGRLTLTDRIDGRGARRLAPTGRSRADARTIGVAFRTYGTRVDGAVASTLQAPPGARPQSTRTGRKLSAARAVALPVRAGRTYTATKYVGVDTTLTSRAPAATARRSAHRAAARGWTALLRSHSAAWRRLWRSDIEVPGHPDLQLWVRSARYGLLSSLRPGARDSIAPTGLTSDNYAGMVFWDAETWMFPSLLATHPELARPVLEYRHRTRAAAADNAARTAVKGLFYPWTSASHGRLWSECQSWRPPHCVTQNHLQGDIALAAWQYYLSTGDRAWLRDRGWPLLNGLARYWTSRVTANDDGSYSISEVAGPDEYSNGVTDGAYTNAVAATALRAAADAARVLGRPAPADWRLIAGRLRIPYDAGRKVFLQYDGYDGSPIKQADTALLIYPLEWPMPDGAAAATLDYYTARTDPDGPAMTDSVHAIDAAAIGEPGCAAYTFLRRAYQPFARGPFALFSESRGEKAGAADPLAGSPAQDFLTGKGGFLQVFTHGLTGLRLRPDTLRLDPTLPPQLDDGVRLSGLRWRGRTYDIEIGPETTTVRLRSGDPIPLDTPEGRLTLPSDGEVTLKTRRPDLAPTADLARCRAATASSAEPGLYPEAAVDGSPATVWSPAAERGTLTVDLGRAVRVGSVRPDWRTRPASYRVEVSADGRRWHPADGSAVRCVRVSVRGEAALAELDVRT</sequence>
<dbReference type="EMBL" id="JBEPFB010000002">
    <property type="protein sequence ID" value="MER7371909.1"/>
    <property type="molecule type" value="Genomic_DNA"/>
</dbReference>
<dbReference type="Pfam" id="PF03636">
    <property type="entry name" value="Glyco_hydro_65N"/>
    <property type="match status" value="1"/>
</dbReference>
<organism evidence="7 8">
    <name type="scientific">Streptomyces lanatus</name>
    <dbReference type="NCBI Taxonomy" id="66900"/>
    <lineage>
        <taxon>Bacteria</taxon>
        <taxon>Bacillati</taxon>
        <taxon>Actinomycetota</taxon>
        <taxon>Actinomycetes</taxon>
        <taxon>Kitasatosporales</taxon>
        <taxon>Streptomycetaceae</taxon>
        <taxon>Streptomyces</taxon>
    </lineage>
</organism>
<dbReference type="PROSITE" id="PS50022">
    <property type="entry name" value="FA58C_3"/>
    <property type="match status" value="1"/>
</dbReference>
<feature type="region of interest" description="Disordered" evidence="5">
    <location>
        <begin position="730"/>
        <end position="749"/>
    </location>
</feature>
<evidence type="ECO:0000256" key="1">
    <source>
        <dbReference type="ARBA" id="ARBA00006768"/>
    </source>
</evidence>
<dbReference type="Pfam" id="PF03633">
    <property type="entry name" value="Glyco_hydro_65C"/>
    <property type="match status" value="1"/>
</dbReference>
<evidence type="ECO:0000256" key="5">
    <source>
        <dbReference type="SAM" id="MobiDB-lite"/>
    </source>
</evidence>
<dbReference type="InterPro" id="IPR011013">
    <property type="entry name" value="Gal_mutarotase_sf_dom"/>
</dbReference>
<evidence type="ECO:0000256" key="2">
    <source>
        <dbReference type="ARBA" id="ARBA00022676"/>
    </source>
</evidence>
<evidence type="ECO:0000313" key="7">
    <source>
        <dbReference type="EMBL" id="MER7371909.1"/>
    </source>
</evidence>
<dbReference type="InterPro" id="IPR017045">
    <property type="entry name" value="Malt_Pase/Glycosyl_Hdrlase"/>
</dbReference>
<dbReference type="InterPro" id="IPR005195">
    <property type="entry name" value="Glyco_hydro_65_M"/>
</dbReference>
<evidence type="ECO:0000259" key="6">
    <source>
        <dbReference type="PROSITE" id="PS50022"/>
    </source>
</evidence>
<dbReference type="InterPro" id="IPR012341">
    <property type="entry name" value="6hp_glycosidase-like_sf"/>
</dbReference>
<evidence type="ECO:0000256" key="4">
    <source>
        <dbReference type="ARBA" id="ARBA00023295"/>
    </source>
</evidence>
<comment type="similarity">
    <text evidence="1">Belongs to the glycosyl hydrolase 65 family.</text>
</comment>
<dbReference type="Pfam" id="PF03632">
    <property type="entry name" value="Glyco_hydro_65m"/>
    <property type="match status" value="1"/>
</dbReference>
<dbReference type="PANTHER" id="PTHR11051">
    <property type="entry name" value="GLYCOSYL HYDROLASE-RELATED"/>
    <property type="match status" value="1"/>
</dbReference>
<accession>A0ABV1XJX7</accession>
<dbReference type="Gene3D" id="2.70.98.40">
    <property type="entry name" value="Glycoside hydrolase, family 65, N-terminal domain"/>
    <property type="match status" value="1"/>
</dbReference>
<protein>
    <submittedName>
        <fullName evidence="7">Glycosyl hydrolase family 65 protein</fullName>
    </submittedName>
</protein>
<keyword evidence="3" id="KW-0808">Transferase</keyword>
<keyword evidence="8" id="KW-1185">Reference proteome</keyword>
<dbReference type="PANTHER" id="PTHR11051:SF8">
    <property type="entry name" value="PROTEIN-GLUCOSYLGALACTOSYLHYDROXYLYSINE GLUCOSIDASE"/>
    <property type="match status" value="1"/>
</dbReference>
<dbReference type="InterPro" id="IPR005194">
    <property type="entry name" value="Glyco_hydro_65_C"/>
</dbReference>
<dbReference type="SUPFAM" id="SSF74650">
    <property type="entry name" value="Galactose mutarotase-like"/>
    <property type="match status" value="1"/>
</dbReference>
<dbReference type="GO" id="GO:0016787">
    <property type="term" value="F:hydrolase activity"/>
    <property type="evidence" value="ECO:0007669"/>
    <property type="project" value="UniProtKB-KW"/>
</dbReference>
<dbReference type="InterPro" id="IPR037018">
    <property type="entry name" value="GH65_N"/>
</dbReference>
<proteinExistence type="inferred from homology"/>
<reference evidence="7 8" key="1">
    <citation type="submission" date="2024-06" db="EMBL/GenBank/DDBJ databases">
        <title>The Natural Products Discovery Center: Release of the First 8490 Sequenced Strains for Exploring Actinobacteria Biosynthetic Diversity.</title>
        <authorList>
            <person name="Kalkreuter E."/>
            <person name="Kautsar S.A."/>
            <person name="Yang D."/>
            <person name="Bader C.D."/>
            <person name="Teijaro C.N."/>
            <person name="Fluegel L."/>
            <person name="Davis C.M."/>
            <person name="Simpson J.R."/>
            <person name="Lauterbach L."/>
            <person name="Steele A.D."/>
            <person name="Gui C."/>
            <person name="Meng S."/>
            <person name="Li G."/>
            <person name="Viehrig K."/>
            <person name="Ye F."/>
            <person name="Su P."/>
            <person name="Kiefer A.F."/>
            <person name="Nichols A."/>
            <person name="Cepeda A.J."/>
            <person name="Yan W."/>
            <person name="Fan B."/>
            <person name="Jiang Y."/>
            <person name="Adhikari A."/>
            <person name="Zheng C.-J."/>
            <person name="Schuster L."/>
            <person name="Cowan T.M."/>
            <person name="Smanski M.J."/>
            <person name="Chevrette M.G."/>
            <person name="De Carvalho L.P.S."/>
            <person name="Shen B."/>
        </authorList>
    </citation>
    <scope>NUCLEOTIDE SEQUENCE [LARGE SCALE GENOMIC DNA]</scope>
    <source>
        <strain evidence="7 8">NPDC000155</strain>
    </source>
</reference>
<dbReference type="InterPro" id="IPR008928">
    <property type="entry name" value="6-hairpin_glycosidase_sf"/>
</dbReference>
<dbReference type="Pfam" id="PF00754">
    <property type="entry name" value="F5_F8_type_C"/>
    <property type="match status" value="1"/>
</dbReference>
<dbReference type="InterPro" id="IPR005196">
    <property type="entry name" value="Glyco_hydro_65_N"/>
</dbReference>
<dbReference type="Gene3D" id="2.60.120.260">
    <property type="entry name" value="Galactose-binding domain-like"/>
    <property type="match status" value="1"/>
</dbReference>
<feature type="domain" description="F5/8 type C" evidence="6">
    <location>
        <begin position="757"/>
        <end position="869"/>
    </location>
</feature>
<dbReference type="InterPro" id="IPR000421">
    <property type="entry name" value="FA58C"/>
</dbReference>
<dbReference type="SUPFAM" id="SSF48208">
    <property type="entry name" value="Six-hairpin glycosidases"/>
    <property type="match status" value="1"/>
</dbReference>
<evidence type="ECO:0000256" key="3">
    <source>
        <dbReference type="ARBA" id="ARBA00022679"/>
    </source>
</evidence>
<dbReference type="Proteomes" id="UP001486207">
    <property type="component" value="Unassembled WGS sequence"/>
</dbReference>
<dbReference type="Gene3D" id="1.50.10.10">
    <property type="match status" value="1"/>
</dbReference>
<keyword evidence="2" id="KW-0328">Glycosyltransferase</keyword>
<feature type="region of interest" description="Disordered" evidence="5">
    <location>
        <begin position="23"/>
        <end position="42"/>
    </location>
</feature>
<dbReference type="PIRSF" id="PIRSF036289">
    <property type="entry name" value="Glycosyl_hydrolase_malt_phosph"/>
    <property type="match status" value="1"/>
</dbReference>
<evidence type="ECO:0000313" key="8">
    <source>
        <dbReference type="Proteomes" id="UP001486207"/>
    </source>
</evidence>
<dbReference type="SUPFAM" id="SSF49785">
    <property type="entry name" value="Galactose-binding domain-like"/>
    <property type="match status" value="1"/>
</dbReference>
<gene>
    <name evidence="7" type="ORF">ABT384_04515</name>
</gene>
<keyword evidence="7" id="KW-0378">Hydrolase</keyword>
<comment type="caution">
    <text evidence="7">The sequence shown here is derived from an EMBL/GenBank/DDBJ whole genome shotgun (WGS) entry which is preliminary data.</text>
</comment>
<dbReference type="InterPro" id="IPR008979">
    <property type="entry name" value="Galactose-bd-like_sf"/>
</dbReference>
<keyword evidence="4" id="KW-0326">Glycosidase</keyword>